<name>A0AAD8HMX9_9APIA</name>
<reference evidence="2" key="2">
    <citation type="submission" date="2023-05" db="EMBL/GenBank/DDBJ databases">
        <authorList>
            <person name="Schelkunov M.I."/>
        </authorList>
    </citation>
    <scope>NUCLEOTIDE SEQUENCE</scope>
    <source>
        <strain evidence="2">Hsosn_3</strain>
        <tissue evidence="2">Leaf</tissue>
    </source>
</reference>
<organism evidence="2 3">
    <name type="scientific">Heracleum sosnowskyi</name>
    <dbReference type="NCBI Taxonomy" id="360622"/>
    <lineage>
        <taxon>Eukaryota</taxon>
        <taxon>Viridiplantae</taxon>
        <taxon>Streptophyta</taxon>
        <taxon>Embryophyta</taxon>
        <taxon>Tracheophyta</taxon>
        <taxon>Spermatophyta</taxon>
        <taxon>Magnoliopsida</taxon>
        <taxon>eudicotyledons</taxon>
        <taxon>Gunneridae</taxon>
        <taxon>Pentapetalae</taxon>
        <taxon>asterids</taxon>
        <taxon>campanulids</taxon>
        <taxon>Apiales</taxon>
        <taxon>Apiaceae</taxon>
        <taxon>Apioideae</taxon>
        <taxon>apioid superclade</taxon>
        <taxon>Tordylieae</taxon>
        <taxon>Tordyliinae</taxon>
        <taxon>Heracleum</taxon>
    </lineage>
</organism>
<dbReference type="Proteomes" id="UP001237642">
    <property type="component" value="Unassembled WGS sequence"/>
</dbReference>
<accession>A0AAD8HMX9</accession>
<protein>
    <submittedName>
        <fullName evidence="2">Uncharacterized protein</fullName>
    </submittedName>
</protein>
<evidence type="ECO:0000313" key="2">
    <source>
        <dbReference type="EMBL" id="KAK1370222.1"/>
    </source>
</evidence>
<keyword evidence="3" id="KW-1185">Reference proteome</keyword>
<dbReference type="EMBL" id="JAUIZM010000008">
    <property type="protein sequence ID" value="KAK1370222.1"/>
    <property type="molecule type" value="Genomic_DNA"/>
</dbReference>
<sequence length="270" mass="30396">MPEVTPYRLDFEAEMRAQDPHISLDEMNTLLDTQFKKWMLNKVRQDRDTYKRFKHLLRGPSPYVTTYRGCDGFILSVSVISSMSGRKLIGSEGDCRVNRETGGMNNGGRNVMLNCKNSIIGVPRTKACDIIPIERSCKRRRRHNDDESGASTNGRPYHMSDDCVIQAVDQTVAYARMHPEEFGLAPEQVLMLEKSVSATEGDDELPANHPLGMGTMTELVRVMVTVLTDIQERREPNNNNGKGKHVMHEDDLSSSDGDDVRHPSHSPPPE</sequence>
<comment type="caution">
    <text evidence="2">The sequence shown here is derived from an EMBL/GenBank/DDBJ whole genome shotgun (WGS) entry which is preliminary data.</text>
</comment>
<feature type="region of interest" description="Disordered" evidence="1">
    <location>
        <begin position="139"/>
        <end position="158"/>
    </location>
</feature>
<proteinExistence type="predicted"/>
<evidence type="ECO:0000313" key="3">
    <source>
        <dbReference type="Proteomes" id="UP001237642"/>
    </source>
</evidence>
<reference evidence="2" key="1">
    <citation type="submission" date="2023-02" db="EMBL/GenBank/DDBJ databases">
        <title>Genome of toxic invasive species Heracleum sosnowskyi carries increased number of genes despite the absence of recent whole-genome duplications.</title>
        <authorList>
            <person name="Schelkunov M."/>
            <person name="Shtratnikova V."/>
            <person name="Makarenko M."/>
            <person name="Klepikova A."/>
            <person name="Omelchenko D."/>
            <person name="Novikova G."/>
            <person name="Obukhova E."/>
            <person name="Bogdanov V."/>
            <person name="Penin A."/>
            <person name="Logacheva M."/>
        </authorList>
    </citation>
    <scope>NUCLEOTIDE SEQUENCE</scope>
    <source>
        <strain evidence="2">Hsosn_3</strain>
        <tissue evidence="2">Leaf</tissue>
    </source>
</reference>
<evidence type="ECO:0000256" key="1">
    <source>
        <dbReference type="SAM" id="MobiDB-lite"/>
    </source>
</evidence>
<gene>
    <name evidence="2" type="ORF">POM88_036314</name>
</gene>
<dbReference type="AlphaFoldDB" id="A0AAD8HMX9"/>
<feature type="region of interest" description="Disordered" evidence="1">
    <location>
        <begin position="230"/>
        <end position="270"/>
    </location>
</feature>